<feature type="transmembrane region" description="Helical" evidence="1">
    <location>
        <begin position="41"/>
        <end position="63"/>
    </location>
</feature>
<dbReference type="Pfam" id="PF13858">
    <property type="entry name" value="DUF4199"/>
    <property type="match status" value="1"/>
</dbReference>
<keyword evidence="1" id="KW-1133">Transmembrane helix</keyword>
<evidence type="ECO:0000313" key="2">
    <source>
        <dbReference type="EMBL" id="WEK34590.1"/>
    </source>
</evidence>
<organism evidence="2 3">
    <name type="scientific">Candidatus Pseudobacter hemicellulosilyticus</name>
    <dbReference type="NCBI Taxonomy" id="3121375"/>
    <lineage>
        <taxon>Bacteria</taxon>
        <taxon>Pseudomonadati</taxon>
        <taxon>Bacteroidota</taxon>
        <taxon>Chitinophagia</taxon>
        <taxon>Chitinophagales</taxon>
        <taxon>Chitinophagaceae</taxon>
        <taxon>Pseudobacter</taxon>
    </lineage>
</organism>
<dbReference type="EMBL" id="CP119311">
    <property type="protein sequence ID" value="WEK34590.1"/>
    <property type="molecule type" value="Genomic_DNA"/>
</dbReference>
<dbReference type="InterPro" id="IPR025250">
    <property type="entry name" value="DUF4199"/>
</dbReference>
<protein>
    <submittedName>
        <fullName evidence="2">DUF4199 domain-containing protein</fullName>
    </submittedName>
</protein>
<sequence>MTEAAGTPATQKNIGLTYGLIGGLVSAVSVLVFYLGGVSLFLNWALNWIPIVIVIVLAVLAGVQQRKVNGGYLPFGQALKTTFTVFVVAVGIQTIFTYVLLNVIDTEFRDAMQLAAIEKTEEVLRNFKMPEDKIDEAMKQAANSDSYSIKSMTLGFAFNSLLCFIVALIISAIIKRNKAPFDNAFTQ</sequence>
<proteinExistence type="predicted"/>
<dbReference type="Proteomes" id="UP001220610">
    <property type="component" value="Chromosome"/>
</dbReference>
<accession>A0AAJ5WUA4</accession>
<keyword evidence="1" id="KW-0812">Transmembrane</keyword>
<feature type="transmembrane region" description="Helical" evidence="1">
    <location>
        <begin position="16"/>
        <end position="35"/>
    </location>
</feature>
<evidence type="ECO:0000313" key="3">
    <source>
        <dbReference type="Proteomes" id="UP001220610"/>
    </source>
</evidence>
<gene>
    <name evidence="2" type="ORF">P0Y53_19050</name>
</gene>
<feature type="transmembrane region" description="Helical" evidence="1">
    <location>
        <begin position="83"/>
        <end position="104"/>
    </location>
</feature>
<evidence type="ECO:0000256" key="1">
    <source>
        <dbReference type="SAM" id="Phobius"/>
    </source>
</evidence>
<keyword evidence="1" id="KW-0472">Membrane</keyword>
<feature type="transmembrane region" description="Helical" evidence="1">
    <location>
        <begin position="154"/>
        <end position="174"/>
    </location>
</feature>
<dbReference type="AlphaFoldDB" id="A0AAJ5WUA4"/>
<name>A0AAJ5WUA4_9BACT</name>
<reference evidence="2" key="1">
    <citation type="submission" date="2023-03" db="EMBL/GenBank/DDBJ databases">
        <title>Andean soil-derived lignocellulolytic bacterial consortium as a source of novel taxa and putative plastic-active enzymes.</title>
        <authorList>
            <person name="Diaz-Garcia L."/>
            <person name="Chuvochina M."/>
            <person name="Feuerriegel G."/>
            <person name="Bunk B."/>
            <person name="Sproer C."/>
            <person name="Streit W.R."/>
            <person name="Rodriguez L.M."/>
            <person name="Overmann J."/>
            <person name="Jimenez D.J."/>
        </authorList>
    </citation>
    <scope>NUCLEOTIDE SEQUENCE</scope>
    <source>
        <strain evidence="2">MAG 7</strain>
    </source>
</reference>